<evidence type="ECO:0000259" key="1">
    <source>
        <dbReference type="Pfam" id="PF16243"/>
    </source>
</evidence>
<organism evidence="2 3">
    <name type="scientific">Synechococcus phage Bellamy</name>
    <dbReference type="NCBI Taxonomy" id="2023996"/>
    <lineage>
        <taxon>Viruses</taxon>
        <taxon>Duplodnaviria</taxon>
        <taxon>Heunggongvirae</taxon>
        <taxon>Uroviricota</taxon>
        <taxon>Caudoviricetes</taxon>
        <taxon>Pantevenvirales</taxon>
        <taxon>Kyanoviridae</taxon>
        <taxon>Bellamyvirus</taxon>
        <taxon>Bellamyvirus bellamy</taxon>
    </lineage>
</organism>
<sequence>MIEDDFFATLKLKSGEEIFARVAATEEDDRTLLLVSNPVVVNEIKSRMGVVGYKVEPWLKTTTEDMFILNISDVLTMSESSDIEMIMMYQDYVRSSNSDEDNNTQLNRRMGRIGNVRDAKEILEKIFKNT</sequence>
<dbReference type="RefSeq" id="YP_009791297.1">
    <property type="nucleotide sequence ID" value="NC_047838.1"/>
</dbReference>
<keyword evidence="3" id="KW-1185">Reference proteome</keyword>
<feature type="domain" description="Sm-like" evidence="1">
    <location>
        <begin position="10"/>
        <end position="89"/>
    </location>
</feature>
<dbReference type="KEGG" id="vg:54981470"/>
<reference evidence="2 3" key="1">
    <citation type="submission" date="2017-06" db="EMBL/GenBank/DDBJ databases">
        <authorList>
            <person name="Kim H.J."/>
            <person name="Triplett B.A."/>
        </authorList>
    </citation>
    <scope>NUCLEOTIDE SEQUENCE [LARGE SCALE GENOMIC DNA]</scope>
</reference>
<proteinExistence type="predicted"/>
<gene>
    <name evidence="2" type="primary">140</name>
    <name evidence="2" type="ORF">PBI_BELLAMY_140</name>
</gene>
<protein>
    <recommendedName>
        <fullName evidence="1">Sm-like domain-containing protein</fullName>
    </recommendedName>
</protein>
<accession>A0A222YY30</accession>
<dbReference type="EMBL" id="MF351863">
    <property type="protein sequence ID" value="ASR76185.1"/>
    <property type="molecule type" value="Genomic_DNA"/>
</dbReference>
<dbReference type="Pfam" id="PF16243">
    <property type="entry name" value="Sm_like"/>
    <property type="match status" value="1"/>
</dbReference>
<evidence type="ECO:0000313" key="2">
    <source>
        <dbReference type="EMBL" id="ASR76185.1"/>
    </source>
</evidence>
<dbReference type="InterPro" id="IPR032600">
    <property type="entry name" value="Sm-like_dom"/>
</dbReference>
<name>A0A222YY30_9CAUD</name>
<dbReference type="Proteomes" id="UP000221247">
    <property type="component" value="Segment"/>
</dbReference>
<evidence type="ECO:0000313" key="3">
    <source>
        <dbReference type="Proteomes" id="UP000221247"/>
    </source>
</evidence>
<dbReference type="GeneID" id="54981470"/>
<dbReference type="Gene3D" id="2.30.30.100">
    <property type="match status" value="1"/>
</dbReference>